<dbReference type="RefSeq" id="WP_175174884.1">
    <property type="nucleotide sequence ID" value="NZ_CADIJX010000003.1"/>
</dbReference>
<sequence length="91" mass="9809">MATRTIRNIDDQAKAQLRVQAAEHGRAMEDGARYILRTALSIEPAQGASLVDAIRARVVPLGGIELELPAREPIRTPPNSNTRPPSTTPTA</sequence>
<evidence type="ECO:0000256" key="1">
    <source>
        <dbReference type="SAM" id="MobiDB-lite"/>
    </source>
</evidence>
<dbReference type="Gene3D" id="1.10.1220.10">
    <property type="entry name" value="Met repressor-like"/>
    <property type="match status" value="1"/>
</dbReference>
<reference evidence="3 4" key="1">
    <citation type="submission" date="2020-04" db="EMBL/GenBank/DDBJ databases">
        <authorList>
            <person name="De Canck E."/>
        </authorList>
    </citation>
    <scope>NUCLEOTIDE SEQUENCE [LARGE SCALE GENOMIC DNA]</scope>
    <source>
        <strain evidence="3 4">LMG 3431</strain>
    </source>
</reference>
<dbReference type="Pfam" id="PF22513">
    <property type="entry name" value="FitA-like_RHH"/>
    <property type="match status" value="1"/>
</dbReference>
<dbReference type="AlphaFoldDB" id="A0A6S6YXZ8"/>
<feature type="region of interest" description="Disordered" evidence="1">
    <location>
        <begin position="69"/>
        <end position="91"/>
    </location>
</feature>
<protein>
    <recommendedName>
        <fullName evidence="2">Antitoxin FitA-like ribbon-helix-helix domain-containing protein</fullName>
    </recommendedName>
</protein>
<dbReference type="EMBL" id="CADIJX010000003">
    <property type="protein sequence ID" value="CAB3647555.1"/>
    <property type="molecule type" value="Genomic_DNA"/>
</dbReference>
<accession>A0A6S6YXZ8</accession>
<dbReference type="InterPro" id="IPR053853">
    <property type="entry name" value="FitA-like_RHH"/>
</dbReference>
<gene>
    <name evidence="3" type="ORF">LMG3431_02579</name>
</gene>
<organism evidence="3 4">
    <name type="scientific">Achromobacter pestifer</name>
    <dbReference type="NCBI Taxonomy" id="1353889"/>
    <lineage>
        <taxon>Bacteria</taxon>
        <taxon>Pseudomonadati</taxon>
        <taxon>Pseudomonadota</taxon>
        <taxon>Betaproteobacteria</taxon>
        <taxon>Burkholderiales</taxon>
        <taxon>Alcaligenaceae</taxon>
        <taxon>Achromobacter</taxon>
    </lineage>
</organism>
<dbReference type="GO" id="GO:0006355">
    <property type="term" value="P:regulation of DNA-templated transcription"/>
    <property type="evidence" value="ECO:0007669"/>
    <property type="project" value="InterPro"/>
</dbReference>
<name>A0A6S6YXZ8_9BURK</name>
<dbReference type="SUPFAM" id="SSF47598">
    <property type="entry name" value="Ribbon-helix-helix"/>
    <property type="match status" value="1"/>
</dbReference>
<evidence type="ECO:0000313" key="3">
    <source>
        <dbReference type="EMBL" id="CAB3647555.1"/>
    </source>
</evidence>
<evidence type="ECO:0000259" key="2">
    <source>
        <dbReference type="Pfam" id="PF22513"/>
    </source>
</evidence>
<feature type="domain" description="Antitoxin FitA-like ribbon-helix-helix" evidence="2">
    <location>
        <begin position="5"/>
        <end position="40"/>
    </location>
</feature>
<evidence type="ECO:0000313" key="4">
    <source>
        <dbReference type="Proteomes" id="UP000494108"/>
    </source>
</evidence>
<dbReference type="Proteomes" id="UP000494108">
    <property type="component" value="Unassembled WGS sequence"/>
</dbReference>
<dbReference type="InterPro" id="IPR013321">
    <property type="entry name" value="Arc_rbn_hlx_hlx"/>
</dbReference>
<dbReference type="InterPro" id="IPR010985">
    <property type="entry name" value="Ribbon_hlx_hlx"/>
</dbReference>
<proteinExistence type="predicted"/>
<keyword evidence="4" id="KW-1185">Reference proteome</keyword>
<feature type="compositionally biased region" description="Low complexity" evidence="1">
    <location>
        <begin position="77"/>
        <end position="91"/>
    </location>
</feature>